<dbReference type="Proteomes" id="UP001179952">
    <property type="component" value="Unassembled WGS sequence"/>
</dbReference>
<name>A0AAV9AS43_ACOGR</name>
<feature type="transmembrane region" description="Helical" evidence="1">
    <location>
        <begin position="72"/>
        <end position="92"/>
    </location>
</feature>
<gene>
    <name evidence="2" type="ORF">QJS04_geneDACA014640</name>
</gene>
<evidence type="ECO:0000256" key="1">
    <source>
        <dbReference type="SAM" id="Phobius"/>
    </source>
</evidence>
<evidence type="ECO:0000313" key="2">
    <source>
        <dbReference type="EMBL" id="KAK1266951.1"/>
    </source>
</evidence>
<organism evidence="2 3">
    <name type="scientific">Acorus gramineus</name>
    <name type="common">Dwarf sweet flag</name>
    <dbReference type="NCBI Taxonomy" id="55184"/>
    <lineage>
        <taxon>Eukaryota</taxon>
        <taxon>Viridiplantae</taxon>
        <taxon>Streptophyta</taxon>
        <taxon>Embryophyta</taxon>
        <taxon>Tracheophyta</taxon>
        <taxon>Spermatophyta</taxon>
        <taxon>Magnoliopsida</taxon>
        <taxon>Liliopsida</taxon>
        <taxon>Acoraceae</taxon>
        <taxon>Acorus</taxon>
    </lineage>
</organism>
<sequence>MTRGSCGGTNENGKDLMEGGCGGGEVEHSGFVLPKFFTSLSSKEKEEDFMAMKGCELPQRPKKRAKFIQKCLLSYWVSFFMVQLVTPCAWLSDLSHERYEVREKKCSRKRRRRLKAMNRESESE</sequence>
<evidence type="ECO:0000313" key="3">
    <source>
        <dbReference type="Proteomes" id="UP001179952"/>
    </source>
</evidence>
<dbReference type="EMBL" id="JAUJYN010000007">
    <property type="protein sequence ID" value="KAK1266951.1"/>
    <property type="molecule type" value="Genomic_DNA"/>
</dbReference>
<keyword evidence="1" id="KW-0812">Transmembrane</keyword>
<dbReference type="PANTHER" id="PTHR33130">
    <property type="entry name" value="PUTATIVE (DUF1639)-RELATED"/>
    <property type="match status" value="1"/>
</dbReference>
<comment type="caution">
    <text evidence="2">The sequence shown here is derived from an EMBL/GenBank/DDBJ whole genome shotgun (WGS) entry which is preliminary data.</text>
</comment>
<dbReference type="PANTHER" id="PTHR33130:SF12">
    <property type="entry name" value="EXPRESSED PROTEIN"/>
    <property type="match status" value="1"/>
</dbReference>
<evidence type="ECO:0008006" key="4">
    <source>
        <dbReference type="Google" id="ProtNLM"/>
    </source>
</evidence>
<reference evidence="2" key="2">
    <citation type="submission" date="2023-06" db="EMBL/GenBank/DDBJ databases">
        <authorList>
            <person name="Ma L."/>
            <person name="Liu K.-W."/>
            <person name="Li Z."/>
            <person name="Hsiao Y.-Y."/>
            <person name="Qi Y."/>
            <person name="Fu T."/>
            <person name="Tang G."/>
            <person name="Zhang D."/>
            <person name="Sun W.-H."/>
            <person name="Liu D.-K."/>
            <person name="Li Y."/>
            <person name="Chen G.-Z."/>
            <person name="Liu X.-D."/>
            <person name="Liao X.-Y."/>
            <person name="Jiang Y.-T."/>
            <person name="Yu X."/>
            <person name="Hao Y."/>
            <person name="Huang J."/>
            <person name="Zhao X.-W."/>
            <person name="Ke S."/>
            <person name="Chen Y.-Y."/>
            <person name="Wu W.-L."/>
            <person name="Hsu J.-L."/>
            <person name="Lin Y.-F."/>
            <person name="Huang M.-D."/>
            <person name="Li C.-Y."/>
            <person name="Huang L."/>
            <person name="Wang Z.-W."/>
            <person name="Zhao X."/>
            <person name="Zhong W.-Y."/>
            <person name="Peng D.-H."/>
            <person name="Ahmad S."/>
            <person name="Lan S."/>
            <person name="Zhang J.-S."/>
            <person name="Tsai W.-C."/>
            <person name="Van De Peer Y."/>
            <person name="Liu Z.-J."/>
        </authorList>
    </citation>
    <scope>NUCLEOTIDE SEQUENCE</scope>
    <source>
        <strain evidence="2">SCP</strain>
        <tissue evidence="2">Leaves</tissue>
    </source>
</reference>
<proteinExistence type="predicted"/>
<keyword evidence="1" id="KW-0472">Membrane</keyword>
<keyword evidence="1" id="KW-1133">Transmembrane helix</keyword>
<keyword evidence="3" id="KW-1185">Reference proteome</keyword>
<reference evidence="2" key="1">
    <citation type="journal article" date="2023" name="Nat. Commun.">
        <title>Diploid and tetraploid genomes of Acorus and the evolution of monocots.</title>
        <authorList>
            <person name="Ma L."/>
            <person name="Liu K.W."/>
            <person name="Li Z."/>
            <person name="Hsiao Y.Y."/>
            <person name="Qi Y."/>
            <person name="Fu T."/>
            <person name="Tang G.D."/>
            <person name="Zhang D."/>
            <person name="Sun W.H."/>
            <person name="Liu D.K."/>
            <person name="Li Y."/>
            <person name="Chen G.Z."/>
            <person name="Liu X.D."/>
            <person name="Liao X.Y."/>
            <person name="Jiang Y.T."/>
            <person name="Yu X."/>
            <person name="Hao Y."/>
            <person name="Huang J."/>
            <person name="Zhao X.W."/>
            <person name="Ke S."/>
            <person name="Chen Y.Y."/>
            <person name="Wu W.L."/>
            <person name="Hsu J.L."/>
            <person name="Lin Y.F."/>
            <person name="Huang M.D."/>
            <person name="Li C.Y."/>
            <person name="Huang L."/>
            <person name="Wang Z.W."/>
            <person name="Zhao X."/>
            <person name="Zhong W.Y."/>
            <person name="Peng D.H."/>
            <person name="Ahmad S."/>
            <person name="Lan S."/>
            <person name="Zhang J.S."/>
            <person name="Tsai W.C."/>
            <person name="Van de Peer Y."/>
            <person name="Liu Z.J."/>
        </authorList>
    </citation>
    <scope>NUCLEOTIDE SEQUENCE</scope>
    <source>
        <strain evidence="2">SCP</strain>
    </source>
</reference>
<dbReference type="Pfam" id="PF07797">
    <property type="entry name" value="DUF1639"/>
    <property type="match status" value="1"/>
</dbReference>
<accession>A0AAV9AS43</accession>
<dbReference type="AlphaFoldDB" id="A0AAV9AS43"/>
<protein>
    <recommendedName>
        <fullName evidence="4">Transmembrane protein</fullName>
    </recommendedName>
</protein>
<dbReference type="InterPro" id="IPR012438">
    <property type="entry name" value="DUF1639"/>
</dbReference>